<keyword evidence="7 10" id="KW-0378">Hydrolase</keyword>
<evidence type="ECO:0000256" key="10">
    <source>
        <dbReference type="PIRNR" id="PIRNR002884"/>
    </source>
</evidence>
<dbReference type="PANTHER" id="PTHR43693">
    <property type="entry name" value="PROTEIN PHOSPHATASE CHEZ"/>
    <property type="match status" value="1"/>
</dbReference>
<evidence type="ECO:0000256" key="5">
    <source>
        <dbReference type="ARBA" id="ARBA00022500"/>
    </source>
</evidence>
<gene>
    <name evidence="12" type="ORF">HA51_06400</name>
</gene>
<dbReference type="InterPro" id="IPR007439">
    <property type="entry name" value="Chemotax_Pase_CheZ"/>
</dbReference>
<comment type="caution">
    <text evidence="12">The sequence shown here is derived from an EMBL/GenBank/DDBJ whole genome shotgun (WGS) entry which is preliminary data.</text>
</comment>
<evidence type="ECO:0000256" key="9">
    <source>
        <dbReference type="ARBA" id="ARBA00029599"/>
    </source>
</evidence>
<keyword evidence="8 10" id="KW-0904">Protein phosphatase</keyword>
<dbReference type="GO" id="GO:0006935">
    <property type="term" value="P:chemotaxis"/>
    <property type="evidence" value="ECO:0007669"/>
    <property type="project" value="UniProtKB-KW"/>
</dbReference>
<proteinExistence type="inferred from homology"/>
<dbReference type="Gene3D" id="1.10.287.500">
    <property type="entry name" value="Helix hairpin bin"/>
    <property type="match status" value="1"/>
</dbReference>
<dbReference type="OrthoDB" id="9773007at2"/>
<feature type="site" description="Enhances dephosphorylation of CheY-P" evidence="11">
    <location>
        <position position="145"/>
    </location>
</feature>
<dbReference type="AlphaFoldDB" id="A0A1X1D146"/>
<dbReference type="Proteomes" id="UP000193558">
    <property type="component" value="Unassembled WGS sequence"/>
</dbReference>
<evidence type="ECO:0000256" key="7">
    <source>
        <dbReference type="ARBA" id="ARBA00022801"/>
    </source>
</evidence>
<dbReference type="RefSeq" id="WP_084933406.1">
    <property type="nucleotide sequence ID" value="NZ_MLFR01000004.1"/>
</dbReference>
<dbReference type="GO" id="GO:0050920">
    <property type="term" value="P:regulation of chemotaxis"/>
    <property type="evidence" value="ECO:0007669"/>
    <property type="project" value="InterPro"/>
</dbReference>
<protein>
    <recommendedName>
        <fullName evidence="3 10">Protein phosphatase CheZ</fullName>
        <ecNumber evidence="10">3.1.3.-</ecNumber>
    </recommendedName>
    <alternativeName>
        <fullName evidence="9 10">Chemotaxis protein CheZ</fullName>
    </alternativeName>
</protein>
<evidence type="ECO:0000256" key="4">
    <source>
        <dbReference type="ARBA" id="ARBA00022490"/>
    </source>
</evidence>
<evidence type="ECO:0000256" key="11">
    <source>
        <dbReference type="PIRSR" id="PIRSR002884-1"/>
    </source>
</evidence>
<evidence type="ECO:0000256" key="2">
    <source>
        <dbReference type="ARBA" id="ARBA00005908"/>
    </source>
</evidence>
<dbReference type="GO" id="GO:0009288">
    <property type="term" value="C:bacterial-type flagellum"/>
    <property type="evidence" value="ECO:0007669"/>
    <property type="project" value="InterPro"/>
</dbReference>
<comment type="subcellular location">
    <subcellularLocation>
        <location evidence="1 10">Cytoplasm</location>
    </subcellularLocation>
</comment>
<evidence type="ECO:0000313" key="13">
    <source>
        <dbReference type="Proteomes" id="UP000193558"/>
    </source>
</evidence>
<keyword evidence="4 10" id="KW-0963">Cytoplasm</keyword>
<dbReference type="EC" id="3.1.3.-" evidence="10"/>
<dbReference type="GO" id="GO:0005737">
    <property type="term" value="C:cytoplasm"/>
    <property type="evidence" value="ECO:0007669"/>
    <property type="project" value="UniProtKB-SubCell"/>
</dbReference>
<comment type="function">
    <text evidence="10">Plays an important role in bacterial chemotaxis signal transduction pathway by accelerating the dephosphorylation of phosphorylated CheY (CheY-P).</text>
</comment>
<dbReference type="GO" id="GO:0097588">
    <property type="term" value="P:archaeal or bacterial-type flagellum-dependent cell motility"/>
    <property type="evidence" value="ECO:0007669"/>
    <property type="project" value="UniProtKB-KW"/>
</dbReference>
<dbReference type="GO" id="GO:0004721">
    <property type="term" value="F:phosphoprotein phosphatase activity"/>
    <property type="evidence" value="ECO:0007669"/>
    <property type="project" value="UniProtKB-KW"/>
</dbReference>
<dbReference type="SUPFAM" id="SSF75708">
    <property type="entry name" value="Chemotaxis phosphatase CheZ"/>
    <property type="match status" value="1"/>
</dbReference>
<accession>A0A1X1D146</accession>
<dbReference type="Pfam" id="PF04344">
    <property type="entry name" value="CheZ"/>
    <property type="match status" value="1"/>
</dbReference>
<dbReference type="EMBL" id="MLFR01000004">
    <property type="protein sequence ID" value="ORM70408.1"/>
    <property type="molecule type" value="Genomic_DNA"/>
</dbReference>
<comment type="similarity">
    <text evidence="2 10">Belongs to the CheZ family.</text>
</comment>
<evidence type="ECO:0000256" key="1">
    <source>
        <dbReference type="ARBA" id="ARBA00004496"/>
    </source>
</evidence>
<dbReference type="PIRSF" id="PIRSF002884">
    <property type="entry name" value="CheZ"/>
    <property type="match status" value="1"/>
</dbReference>
<comment type="subunit">
    <text evidence="10">Homodimer.</text>
</comment>
<organism evidence="12 13">
    <name type="scientific">Pantoea rwandensis</name>
    <dbReference type="NCBI Taxonomy" id="1076550"/>
    <lineage>
        <taxon>Bacteria</taxon>
        <taxon>Pseudomonadati</taxon>
        <taxon>Pseudomonadota</taxon>
        <taxon>Gammaproteobacteria</taxon>
        <taxon>Enterobacterales</taxon>
        <taxon>Erwiniaceae</taxon>
        <taxon>Pantoea</taxon>
    </lineage>
</organism>
<sequence length="212" mass="23640">MSSPPDIQSDNPKDLFIRIGQLTRLLRNSMASMGLEQTIIEVADTFPNTRDRLRYVVSKTSQAADRALTSVEAARPLQLALSENAAVLSHRWDGWFADPQPLDRARELVQDTRAYLQGVPEMTQQTNAQLTEIMMAQDFQDLTGQVLQSLMQLIDTIEKELISVLVENMGDREPIEDQGEVQLKNGPQIDTTAQGIAASQEQVDDLLQSLGF</sequence>
<dbReference type="PANTHER" id="PTHR43693:SF1">
    <property type="entry name" value="PROTEIN PHOSPHATASE CHEZ"/>
    <property type="match status" value="1"/>
</dbReference>
<keyword evidence="5 10" id="KW-0145">Chemotaxis</keyword>
<dbReference type="InterPro" id="IPR050992">
    <property type="entry name" value="CheZ_family_phosphatases"/>
</dbReference>
<keyword evidence="6 10" id="KW-0283">Flagellar rotation</keyword>
<name>A0A1X1D146_9GAMM</name>
<evidence type="ECO:0000313" key="12">
    <source>
        <dbReference type="EMBL" id="ORM70408.1"/>
    </source>
</evidence>
<reference evidence="12 13" key="1">
    <citation type="journal article" date="2017" name="Antonie Van Leeuwenhoek">
        <title>Phylogenomic resolution of the bacterial genus Pantoea and its relationship with Erwinia and Tatumella.</title>
        <authorList>
            <person name="Palmer M."/>
            <person name="Steenkamp E.T."/>
            <person name="Coetzee M.P."/>
            <person name="Chan W.Y."/>
            <person name="van Zyl E."/>
            <person name="De Maayer P."/>
            <person name="Coutinho T.A."/>
            <person name="Blom J."/>
            <person name="Smits T.H."/>
            <person name="Duffy B."/>
            <person name="Venter S.N."/>
        </authorList>
    </citation>
    <scope>NUCLEOTIDE SEQUENCE [LARGE SCALE GENOMIC DNA]</scope>
    <source>
        <strain evidence="12 13">LMG 26275</strain>
    </source>
</reference>
<evidence type="ECO:0000256" key="8">
    <source>
        <dbReference type="ARBA" id="ARBA00022912"/>
    </source>
</evidence>
<evidence type="ECO:0000256" key="3">
    <source>
        <dbReference type="ARBA" id="ARBA00018484"/>
    </source>
</evidence>
<evidence type="ECO:0000256" key="6">
    <source>
        <dbReference type="ARBA" id="ARBA00022779"/>
    </source>
</evidence>